<gene>
    <name evidence="2" type="ORF">PLUA15_500098</name>
</gene>
<dbReference type="EMBL" id="OBKZ01000046">
    <property type="protein sequence ID" value="SOB54430.1"/>
    <property type="molecule type" value="Genomic_DNA"/>
</dbReference>
<organism evidence="2 3">
    <name type="scientific">Pseudomonas lundensis</name>
    <dbReference type="NCBI Taxonomy" id="86185"/>
    <lineage>
        <taxon>Bacteria</taxon>
        <taxon>Pseudomonadati</taxon>
        <taxon>Pseudomonadota</taxon>
        <taxon>Gammaproteobacteria</taxon>
        <taxon>Pseudomonadales</taxon>
        <taxon>Pseudomonadaceae</taxon>
        <taxon>Pseudomonas</taxon>
    </lineage>
</organism>
<sequence length="123" mass="14205">MWRRCVGMGMLIVLLAGCETTHQDLLAKGYPPAFADGFDDGCSSGRQAAGVITGEFKKNVPRYLKDSTYAQGWDDGFRQCQAMRENQDREQYQDRHWDERERDWQHEKDVDAARAYRSHSSEP</sequence>
<proteinExistence type="predicted"/>
<feature type="region of interest" description="Disordered" evidence="1">
    <location>
        <begin position="85"/>
        <end position="123"/>
    </location>
</feature>
<evidence type="ECO:0008006" key="4">
    <source>
        <dbReference type="Google" id="ProtNLM"/>
    </source>
</evidence>
<evidence type="ECO:0000313" key="2">
    <source>
        <dbReference type="EMBL" id="SOB54430.1"/>
    </source>
</evidence>
<dbReference type="RefSeq" id="WP_047279050.1">
    <property type="nucleotide sequence ID" value="NZ_CP062158.2"/>
</dbReference>
<evidence type="ECO:0000256" key="1">
    <source>
        <dbReference type="SAM" id="MobiDB-lite"/>
    </source>
</evidence>
<name>A0AAX2HBT1_9PSED</name>
<comment type="caution">
    <text evidence="2">The sequence shown here is derived from an EMBL/GenBank/DDBJ whole genome shotgun (WGS) entry which is preliminary data.</text>
</comment>
<reference evidence="2 3" key="1">
    <citation type="submission" date="2017-08" db="EMBL/GenBank/DDBJ databases">
        <authorList>
            <person name="Chaillou S."/>
        </authorList>
    </citation>
    <scope>NUCLEOTIDE SEQUENCE [LARGE SCALE GENOMIC DNA]</scope>
    <source>
        <strain evidence="2 3">MFPA15A1205</strain>
    </source>
</reference>
<accession>A0AAX2HBT1</accession>
<dbReference type="AlphaFoldDB" id="A0AAX2HBT1"/>
<dbReference type="PROSITE" id="PS51257">
    <property type="entry name" value="PROKAR_LIPOPROTEIN"/>
    <property type="match status" value="1"/>
</dbReference>
<dbReference type="GeneID" id="61879157"/>
<evidence type="ECO:0000313" key="3">
    <source>
        <dbReference type="Proteomes" id="UP000219564"/>
    </source>
</evidence>
<dbReference type="Proteomes" id="UP000219564">
    <property type="component" value="Unassembled WGS sequence"/>
</dbReference>
<protein>
    <recommendedName>
        <fullName evidence="4">Lipoprotein</fullName>
    </recommendedName>
</protein>